<dbReference type="InterPro" id="IPR006869">
    <property type="entry name" value="DUF547"/>
</dbReference>
<reference evidence="7" key="1">
    <citation type="journal article" date="2019" name="bioRxiv">
        <title>The Genome of the Zebra Mussel, Dreissena polymorpha: A Resource for Invasive Species Research.</title>
        <authorList>
            <person name="McCartney M.A."/>
            <person name="Auch B."/>
            <person name="Kono T."/>
            <person name="Mallez S."/>
            <person name="Zhang Y."/>
            <person name="Obille A."/>
            <person name="Becker A."/>
            <person name="Abrahante J.E."/>
            <person name="Garbe J."/>
            <person name="Badalamenti J.P."/>
            <person name="Herman A."/>
            <person name="Mangelson H."/>
            <person name="Liachko I."/>
            <person name="Sullivan S."/>
            <person name="Sone E.D."/>
            <person name="Koren S."/>
            <person name="Silverstein K.A.T."/>
            <person name="Beckman K.B."/>
            <person name="Gohl D.M."/>
        </authorList>
    </citation>
    <scope>NUCLEOTIDE SEQUENCE</scope>
    <source>
        <strain evidence="7">Duluth1</strain>
        <tissue evidence="7">Whole animal</tissue>
    </source>
</reference>
<keyword evidence="8" id="KW-1185">Reference proteome</keyword>
<reference evidence="7" key="2">
    <citation type="submission" date="2020-11" db="EMBL/GenBank/DDBJ databases">
        <authorList>
            <person name="McCartney M.A."/>
            <person name="Auch B."/>
            <person name="Kono T."/>
            <person name="Mallez S."/>
            <person name="Becker A."/>
            <person name="Gohl D.M."/>
            <person name="Silverstein K.A.T."/>
            <person name="Koren S."/>
            <person name="Bechman K.B."/>
            <person name="Herman A."/>
            <person name="Abrahante J.E."/>
            <person name="Garbe J."/>
        </authorList>
    </citation>
    <scope>NUCLEOTIDE SEQUENCE</scope>
    <source>
        <strain evidence="7">Duluth1</strain>
        <tissue evidence="7">Whole animal</tissue>
    </source>
</reference>
<dbReference type="GO" id="GO:0032465">
    <property type="term" value="P:regulation of cytokinesis"/>
    <property type="evidence" value="ECO:0007669"/>
    <property type="project" value="TreeGrafter"/>
</dbReference>
<comment type="caution">
    <text evidence="7">The sequence shown here is derived from an EMBL/GenBank/DDBJ whole genome shotgun (WGS) entry which is preliminary data.</text>
</comment>
<feature type="non-terminal residue" evidence="7">
    <location>
        <position position="1087"/>
    </location>
</feature>
<feature type="region of interest" description="Disordered" evidence="5">
    <location>
        <begin position="958"/>
        <end position="980"/>
    </location>
</feature>
<proteinExistence type="predicted"/>
<dbReference type="PANTHER" id="PTHR46591:SF1">
    <property type="entry name" value="ZINC FINGER FYVE DOMAIN-CONTAINING PROTEIN 26"/>
    <property type="match status" value="1"/>
</dbReference>
<keyword evidence="2 4" id="KW-0863">Zinc-finger</keyword>
<evidence type="ECO:0000313" key="7">
    <source>
        <dbReference type="EMBL" id="KAH3847796.1"/>
    </source>
</evidence>
<name>A0A9D4KZK9_DREPO</name>
<dbReference type="Pfam" id="PF01363">
    <property type="entry name" value="FYVE"/>
    <property type="match status" value="1"/>
</dbReference>
<dbReference type="GO" id="GO:0005813">
    <property type="term" value="C:centrosome"/>
    <property type="evidence" value="ECO:0007669"/>
    <property type="project" value="TreeGrafter"/>
</dbReference>
<evidence type="ECO:0000256" key="3">
    <source>
        <dbReference type="ARBA" id="ARBA00022833"/>
    </source>
</evidence>
<dbReference type="PROSITE" id="PS51257">
    <property type="entry name" value="PROKAR_LIPOPROTEIN"/>
    <property type="match status" value="1"/>
</dbReference>
<accession>A0A9D4KZK9</accession>
<evidence type="ECO:0000256" key="5">
    <source>
        <dbReference type="SAM" id="MobiDB-lite"/>
    </source>
</evidence>
<dbReference type="InterPro" id="IPR028730">
    <property type="entry name" value="ZFYVE26"/>
</dbReference>
<evidence type="ECO:0000256" key="2">
    <source>
        <dbReference type="ARBA" id="ARBA00022771"/>
    </source>
</evidence>
<feature type="region of interest" description="Disordered" evidence="5">
    <location>
        <begin position="390"/>
        <end position="411"/>
    </location>
</feature>
<evidence type="ECO:0000313" key="8">
    <source>
        <dbReference type="Proteomes" id="UP000828390"/>
    </source>
</evidence>
<organism evidence="7 8">
    <name type="scientific">Dreissena polymorpha</name>
    <name type="common">Zebra mussel</name>
    <name type="synonym">Mytilus polymorpha</name>
    <dbReference type="NCBI Taxonomy" id="45954"/>
    <lineage>
        <taxon>Eukaryota</taxon>
        <taxon>Metazoa</taxon>
        <taxon>Spiralia</taxon>
        <taxon>Lophotrochozoa</taxon>
        <taxon>Mollusca</taxon>
        <taxon>Bivalvia</taxon>
        <taxon>Autobranchia</taxon>
        <taxon>Heteroconchia</taxon>
        <taxon>Euheterodonta</taxon>
        <taxon>Imparidentia</taxon>
        <taxon>Neoheterodontei</taxon>
        <taxon>Myida</taxon>
        <taxon>Dreissenoidea</taxon>
        <taxon>Dreissenidae</taxon>
        <taxon>Dreissena</taxon>
    </lineage>
</organism>
<dbReference type="GO" id="GO:0030496">
    <property type="term" value="C:midbody"/>
    <property type="evidence" value="ECO:0007669"/>
    <property type="project" value="TreeGrafter"/>
</dbReference>
<gene>
    <name evidence="7" type="ORF">DPMN_090126</name>
</gene>
<evidence type="ECO:0000256" key="1">
    <source>
        <dbReference type="ARBA" id="ARBA00022723"/>
    </source>
</evidence>
<dbReference type="GO" id="GO:0032266">
    <property type="term" value="F:phosphatidylinositol-3-phosphate binding"/>
    <property type="evidence" value="ECO:0007669"/>
    <property type="project" value="InterPro"/>
</dbReference>
<dbReference type="PANTHER" id="PTHR46591">
    <property type="entry name" value="ZINC FINGER FYVE DOMAIN-CONTAINING PROTEIN 26"/>
    <property type="match status" value="1"/>
</dbReference>
<dbReference type="SMART" id="SM00064">
    <property type="entry name" value="FYVE"/>
    <property type="match status" value="1"/>
</dbReference>
<dbReference type="SUPFAM" id="SSF57903">
    <property type="entry name" value="FYVE/PHD zinc finger"/>
    <property type="match status" value="1"/>
</dbReference>
<dbReference type="GO" id="GO:0005765">
    <property type="term" value="C:lysosomal membrane"/>
    <property type="evidence" value="ECO:0007669"/>
    <property type="project" value="TreeGrafter"/>
</dbReference>
<dbReference type="InterPro" id="IPR013083">
    <property type="entry name" value="Znf_RING/FYVE/PHD"/>
</dbReference>
<dbReference type="AlphaFoldDB" id="A0A9D4KZK9"/>
<dbReference type="Proteomes" id="UP000828390">
    <property type="component" value="Unassembled WGS sequence"/>
</dbReference>
<dbReference type="InterPro" id="IPR017455">
    <property type="entry name" value="Znf_FYVE-rel"/>
</dbReference>
<feature type="domain" description="FYVE-type" evidence="6">
    <location>
        <begin position="1028"/>
        <end position="1085"/>
    </location>
</feature>
<evidence type="ECO:0000259" key="6">
    <source>
        <dbReference type="PROSITE" id="PS50178"/>
    </source>
</evidence>
<protein>
    <recommendedName>
        <fullName evidence="6">FYVE-type domain-containing protein</fullName>
    </recommendedName>
</protein>
<dbReference type="Gene3D" id="3.30.40.10">
    <property type="entry name" value="Zinc/RING finger domain, C3HC4 (zinc finger)"/>
    <property type="match status" value="1"/>
</dbReference>
<keyword evidence="3" id="KW-0862">Zinc</keyword>
<dbReference type="EMBL" id="JAIWYP010000003">
    <property type="protein sequence ID" value="KAH3847796.1"/>
    <property type="molecule type" value="Genomic_DNA"/>
</dbReference>
<dbReference type="InterPro" id="IPR000306">
    <property type="entry name" value="Znf_FYVE"/>
</dbReference>
<dbReference type="InterPro" id="IPR011011">
    <property type="entry name" value="Znf_FYVE_PHD"/>
</dbReference>
<dbReference type="GO" id="GO:0000281">
    <property type="term" value="P:mitotic cytokinesis"/>
    <property type="evidence" value="ECO:0007669"/>
    <property type="project" value="InterPro"/>
</dbReference>
<dbReference type="GO" id="GO:0008270">
    <property type="term" value="F:zinc ion binding"/>
    <property type="evidence" value="ECO:0007669"/>
    <property type="project" value="UniProtKB-KW"/>
</dbReference>
<evidence type="ECO:0000256" key="4">
    <source>
        <dbReference type="PROSITE-ProRule" id="PRU00091"/>
    </source>
</evidence>
<dbReference type="GO" id="GO:0000724">
    <property type="term" value="P:double-strand break repair via homologous recombination"/>
    <property type="evidence" value="ECO:0007669"/>
    <property type="project" value="InterPro"/>
</dbReference>
<sequence>MMFTKKMAPAKLEKVASKLSLNLTHIIVYSCCERVPSKRLPALTATPGQEVERVQGQGVHNMGQYTGNSSYVGPEECVRQILTKLIAVMKDVSHGCNASGIFDRTCAQQIWKRADFHEVITQARLLQSADLSDLDPAHRKCFYGNLLSLMTVHCFLHHQQTVDSQNAEDSEAGEVGVPFTNLSPIDQLMVLSDFSYRVGQLGVVSVFDLRYQICRTGLPAPSEWGPVLKHRLYDLDPCDPWVTFAPTPDPLLLFGTTSCCVSSPPLQVLEPSKVEEQLRSNIAGYLEATVNIHLDQNQVRVPELLLWYRRDFLATTDHSEGGDSMGDLLTFVSFLLGGDKGTQLLTLLKTDKQKQQLDKDGKSKVTIDIEVLPFCKEYLVSFDFKSLNENKPLENDSSKPNTQPLDRHSSDVATTYNLTPNTMEYIKSDCPLIATLVSLMCQDNFDEALIDNVFGDHFENSGSPGSPVQSKYQLNLERSRAASSMSTLDIRSYRYEKLENDYPALKRRLLNYIVPLAATEDPEILKGGDPILKLLTSDVLERFKTNMLSLHESQNFRGLLSDLLNELLSVRKWPQMLKIIDSIPVNIVHKHASMSNLHDFIVCCAVHKVASESPREALFSAENSSMVVCLLSRMISPERRVRQVLAVHRQLRIEHCLDMFEVCVHSQCVSVGLMDSLHTRYSQLKVYHRITECAKNLQIKLSMQGADFLSADDRLANQKRHNILQQFTDWSNVVTWTRNTPREVLGLLTKAGDFKTAKTWAQLENLPEDIKTDIEVNHIIALLNLSPPNTAQAFMILEGLRSCSVEVCLETSRKFLDTFSNQQHIMFVASYMLKQLASSLSGAEQTRVRLVHIGARMVQCLPVQMHSEYSHLVSKPRFILEQLLMNMRPELAGKAFSVVQEEFTLVPDPAFKFSPEQFNMLVSLYAKKALEFTVVQCIEEPVKERSLSVRSVSSQDLERLSPLPRPSIAPTRPDPSMKRRSIDLQGSIRLGLASKRTDSPSSRSAVLGSREPFVMPSEPPARDQWVPDSAVSVCMVCHVERFSMFSRRHHCRRCGRVVCGACSANVSIIKGISARTCDDCYGEINKS</sequence>
<dbReference type="Pfam" id="PF04784">
    <property type="entry name" value="DUF547"/>
    <property type="match status" value="1"/>
</dbReference>
<keyword evidence="1" id="KW-0479">Metal-binding</keyword>
<dbReference type="PROSITE" id="PS50178">
    <property type="entry name" value="ZF_FYVE"/>
    <property type="match status" value="1"/>
</dbReference>